<name>A0A849HHU9_9MICO</name>
<feature type="transmembrane region" description="Helical" evidence="1">
    <location>
        <begin position="6"/>
        <end position="32"/>
    </location>
</feature>
<organism evidence="2 3">
    <name type="scientific">Knoellia koreensis</name>
    <dbReference type="NCBI Taxonomy" id="2730921"/>
    <lineage>
        <taxon>Bacteria</taxon>
        <taxon>Bacillati</taxon>
        <taxon>Actinomycetota</taxon>
        <taxon>Actinomycetes</taxon>
        <taxon>Micrococcales</taxon>
        <taxon>Intrasporangiaceae</taxon>
        <taxon>Knoellia</taxon>
    </lineage>
</organism>
<sequence length="59" mass="5947">MNSSIIWMLAGLLLGVAAAAGGFTGFLVALVLGGAGFVVGRWLDGDVDLDSVLRGRGRG</sequence>
<keyword evidence="1" id="KW-0472">Membrane</keyword>
<comment type="caution">
    <text evidence="2">The sequence shown here is derived from an EMBL/GenBank/DDBJ whole genome shotgun (WGS) entry which is preliminary data.</text>
</comment>
<protein>
    <recommendedName>
        <fullName evidence="4">DUF2273 domain-containing protein</fullName>
    </recommendedName>
</protein>
<keyword evidence="1" id="KW-1133">Transmembrane helix</keyword>
<evidence type="ECO:0000313" key="2">
    <source>
        <dbReference type="EMBL" id="NNM46223.1"/>
    </source>
</evidence>
<proteinExistence type="predicted"/>
<evidence type="ECO:0000313" key="3">
    <source>
        <dbReference type="Proteomes" id="UP000588586"/>
    </source>
</evidence>
<reference evidence="2 3" key="1">
    <citation type="submission" date="2020-04" db="EMBL/GenBank/DDBJ databases">
        <title>Knoellia sp. isolate from air conditioner.</title>
        <authorList>
            <person name="Chea S."/>
            <person name="Kim D.-U."/>
        </authorList>
    </citation>
    <scope>NUCLEOTIDE SEQUENCE [LARGE SCALE GENOMIC DNA]</scope>
    <source>
        <strain evidence="2 3">DB2414S</strain>
    </source>
</reference>
<accession>A0A849HHU9</accession>
<evidence type="ECO:0008006" key="4">
    <source>
        <dbReference type="Google" id="ProtNLM"/>
    </source>
</evidence>
<gene>
    <name evidence="2" type="ORF">HJG52_09420</name>
</gene>
<evidence type="ECO:0000256" key="1">
    <source>
        <dbReference type="SAM" id="Phobius"/>
    </source>
</evidence>
<keyword evidence="3" id="KW-1185">Reference proteome</keyword>
<dbReference type="Proteomes" id="UP000588586">
    <property type="component" value="Unassembled WGS sequence"/>
</dbReference>
<dbReference type="AlphaFoldDB" id="A0A849HHU9"/>
<dbReference type="EMBL" id="JABEPQ010000002">
    <property type="protein sequence ID" value="NNM46223.1"/>
    <property type="molecule type" value="Genomic_DNA"/>
</dbReference>
<keyword evidence="1" id="KW-0812">Transmembrane</keyword>